<comment type="similarity">
    <text evidence="1 8">Belongs to the SELO family.</text>
</comment>
<feature type="binding site" evidence="8">
    <location>
        <position position="180"/>
    </location>
    <ligand>
        <name>ATP</name>
        <dbReference type="ChEBI" id="CHEBI:30616"/>
    </ligand>
</feature>
<feature type="binding site" evidence="8">
    <location>
        <position position="255"/>
    </location>
    <ligand>
        <name>Mg(2+)</name>
        <dbReference type="ChEBI" id="CHEBI:18420"/>
    </ligand>
</feature>
<dbReference type="GO" id="GO:0070733">
    <property type="term" value="F:AMPylase activity"/>
    <property type="evidence" value="ECO:0007669"/>
    <property type="project" value="UniProtKB-EC"/>
</dbReference>
<protein>
    <recommendedName>
        <fullName evidence="8">Protein nucleotidyltransferase YdiU</fullName>
        <ecNumber evidence="8">2.7.7.-</ecNumber>
    </recommendedName>
    <alternativeName>
        <fullName evidence="8">Protein adenylyltransferase YdiU</fullName>
        <ecNumber evidence="8">2.7.7.108</ecNumber>
    </alternativeName>
    <alternativeName>
        <fullName evidence="8">Protein uridylyltransferase YdiU</fullName>
        <ecNumber evidence="8">2.7.7.-</ecNumber>
    </alternativeName>
</protein>
<evidence type="ECO:0000256" key="8">
    <source>
        <dbReference type="HAMAP-Rule" id="MF_00692"/>
    </source>
</evidence>
<sequence>MSLALPFDNSYARLPPRFFTPQAPTPVTAPRLLALNRDLAAELGLDADALASPAGVEMLAGNRIPDGALPLSQAYAGHQFGGWNPQLGDGRAVLLGEIVAGGRRVDLQLKGSGPTPYSRMGDGRAWMGPVLREYLVSEAMHAMGIPTTRALAAVATGERVLRERPLPGAVLARVASSHIRVGTFQYFAARQDTDAVEALAHHVIARHYPEAEDAFGLLDAVIGAQARLVAEWMGVGFIHGVMNTDNMSVAGETIDYGPCAFIDAYHPDRVFSSIDQFGRYAYARQPDIAVWNLAQLASCLLPLMGERDAAIARATEMVHTFPARFGDEWLRVFRAKLGLVSTEDGDADLVGGLLDRMAATGADFTLTFRGLADGSARAAFAEPAAYDGWAEVYAARRDRDTASEEERAALMARTNPGVIPRNHRIEGVIAAAVAGDLAPFEALHGALSRPFEDQPDYALPPEPSEVVEATFCGT</sequence>
<comment type="catalytic activity">
    <reaction evidence="8">
        <text>L-tyrosyl-[protein] + ATP = O-(5'-adenylyl)-L-tyrosyl-[protein] + diphosphate</text>
        <dbReference type="Rhea" id="RHEA:54288"/>
        <dbReference type="Rhea" id="RHEA-COMP:10136"/>
        <dbReference type="Rhea" id="RHEA-COMP:13846"/>
        <dbReference type="ChEBI" id="CHEBI:30616"/>
        <dbReference type="ChEBI" id="CHEBI:33019"/>
        <dbReference type="ChEBI" id="CHEBI:46858"/>
        <dbReference type="ChEBI" id="CHEBI:83624"/>
        <dbReference type="EC" id="2.7.7.108"/>
    </reaction>
</comment>
<gene>
    <name evidence="8" type="primary">ydiU</name>
    <name evidence="8" type="synonym">selO</name>
    <name evidence="9" type="ORF">LX81_01424</name>
</gene>
<keyword evidence="4 8" id="KW-0479">Metal-binding</keyword>
<dbReference type="EMBL" id="QKZL01000004">
    <property type="protein sequence ID" value="PZX17697.1"/>
    <property type="molecule type" value="Genomic_DNA"/>
</dbReference>
<feature type="binding site" evidence="8">
    <location>
        <position position="91"/>
    </location>
    <ligand>
        <name>ATP</name>
        <dbReference type="ChEBI" id="CHEBI:30616"/>
    </ligand>
</feature>
<evidence type="ECO:0000256" key="1">
    <source>
        <dbReference type="ARBA" id="ARBA00009747"/>
    </source>
</evidence>
<evidence type="ECO:0000313" key="10">
    <source>
        <dbReference type="Proteomes" id="UP000248916"/>
    </source>
</evidence>
<keyword evidence="3 8" id="KW-0548">Nucleotidyltransferase</keyword>
<name>A0A2W7NHJ5_9RHOB</name>
<feature type="binding site" evidence="8">
    <location>
        <position position="88"/>
    </location>
    <ligand>
        <name>ATP</name>
        <dbReference type="ChEBI" id="CHEBI:30616"/>
    </ligand>
</feature>
<dbReference type="EC" id="2.7.7.-" evidence="8"/>
<evidence type="ECO:0000256" key="2">
    <source>
        <dbReference type="ARBA" id="ARBA00022679"/>
    </source>
</evidence>
<comment type="catalytic activity">
    <reaction evidence="8">
        <text>L-histidyl-[protein] + UTP = N(tele)-(5'-uridylyl)-L-histidyl-[protein] + diphosphate</text>
        <dbReference type="Rhea" id="RHEA:83891"/>
        <dbReference type="Rhea" id="RHEA-COMP:9745"/>
        <dbReference type="Rhea" id="RHEA-COMP:20239"/>
        <dbReference type="ChEBI" id="CHEBI:29979"/>
        <dbReference type="ChEBI" id="CHEBI:33019"/>
        <dbReference type="ChEBI" id="CHEBI:46398"/>
        <dbReference type="ChEBI" id="CHEBI:233474"/>
    </reaction>
</comment>
<evidence type="ECO:0000256" key="7">
    <source>
        <dbReference type="ARBA" id="ARBA00022842"/>
    </source>
</evidence>
<accession>A0A2W7NHJ5</accession>
<evidence type="ECO:0000256" key="3">
    <source>
        <dbReference type="ARBA" id="ARBA00022695"/>
    </source>
</evidence>
<feature type="active site" description="Proton acceptor" evidence="8">
    <location>
        <position position="245"/>
    </location>
</feature>
<keyword evidence="10" id="KW-1185">Reference proteome</keyword>
<comment type="catalytic activity">
    <reaction evidence="8">
        <text>L-seryl-[protein] + ATP = 3-O-(5'-adenylyl)-L-seryl-[protein] + diphosphate</text>
        <dbReference type="Rhea" id="RHEA:58120"/>
        <dbReference type="Rhea" id="RHEA-COMP:9863"/>
        <dbReference type="Rhea" id="RHEA-COMP:15073"/>
        <dbReference type="ChEBI" id="CHEBI:29999"/>
        <dbReference type="ChEBI" id="CHEBI:30616"/>
        <dbReference type="ChEBI" id="CHEBI:33019"/>
        <dbReference type="ChEBI" id="CHEBI:142516"/>
        <dbReference type="EC" id="2.7.7.108"/>
    </reaction>
</comment>
<feature type="binding site" evidence="8">
    <location>
        <position position="255"/>
    </location>
    <ligand>
        <name>ATP</name>
        <dbReference type="ChEBI" id="CHEBI:30616"/>
    </ligand>
</feature>
<dbReference type="GO" id="GO:0005524">
    <property type="term" value="F:ATP binding"/>
    <property type="evidence" value="ECO:0007669"/>
    <property type="project" value="UniProtKB-UniRule"/>
</dbReference>
<feature type="binding site" evidence="8">
    <location>
        <position position="246"/>
    </location>
    <ligand>
        <name>Mg(2+)</name>
        <dbReference type="ChEBI" id="CHEBI:18420"/>
    </ligand>
</feature>
<comment type="caution">
    <text evidence="9">The sequence shown here is derived from an EMBL/GenBank/DDBJ whole genome shotgun (WGS) entry which is preliminary data.</text>
</comment>
<feature type="binding site" evidence="8">
    <location>
        <position position="90"/>
    </location>
    <ligand>
        <name>ATP</name>
        <dbReference type="ChEBI" id="CHEBI:30616"/>
    </ligand>
</feature>
<keyword evidence="2 8" id="KW-0808">Transferase</keyword>
<evidence type="ECO:0000313" key="9">
    <source>
        <dbReference type="EMBL" id="PZX17697.1"/>
    </source>
</evidence>
<comment type="catalytic activity">
    <reaction evidence="8">
        <text>L-seryl-[protein] + UTP = O-(5'-uridylyl)-L-seryl-[protein] + diphosphate</text>
        <dbReference type="Rhea" id="RHEA:64604"/>
        <dbReference type="Rhea" id="RHEA-COMP:9863"/>
        <dbReference type="Rhea" id="RHEA-COMP:16635"/>
        <dbReference type="ChEBI" id="CHEBI:29999"/>
        <dbReference type="ChEBI" id="CHEBI:33019"/>
        <dbReference type="ChEBI" id="CHEBI:46398"/>
        <dbReference type="ChEBI" id="CHEBI:156051"/>
    </reaction>
</comment>
<dbReference type="NCBIfam" id="NF000658">
    <property type="entry name" value="PRK00029.1"/>
    <property type="match status" value="1"/>
</dbReference>
<dbReference type="RefSeq" id="WP_111536584.1">
    <property type="nucleotide sequence ID" value="NZ_QKZL01000004.1"/>
</dbReference>
<keyword evidence="5 8" id="KW-0547">Nucleotide-binding</keyword>
<dbReference type="GO" id="GO:0000287">
    <property type="term" value="F:magnesium ion binding"/>
    <property type="evidence" value="ECO:0007669"/>
    <property type="project" value="UniProtKB-UniRule"/>
</dbReference>
<proteinExistence type="inferred from homology"/>
<feature type="binding site" evidence="8">
    <location>
        <position position="123"/>
    </location>
    <ligand>
        <name>ATP</name>
        <dbReference type="ChEBI" id="CHEBI:30616"/>
    </ligand>
</feature>
<dbReference type="HAMAP" id="MF_00692">
    <property type="entry name" value="SelO"/>
    <property type="match status" value="1"/>
</dbReference>
<dbReference type="OrthoDB" id="9776281at2"/>
<comment type="cofactor">
    <cofactor evidence="8">
        <name>Mg(2+)</name>
        <dbReference type="ChEBI" id="CHEBI:18420"/>
    </cofactor>
    <cofactor evidence="8">
        <name>Mn(2+)</name>
        <dbReference type="ChEBI" id="CHEBI:29035"/>
    </cofactor>
</comment>
<keyword evidence="8" id="KW-0464">Manganese</keyword>
<comment type="catalytic activity">
    <reaction evidence="8">
        <text>L-threonyl-[protein] + ATP = 3-O-(5'-adenylyl)-L-threonyl-[protein] + diphosphate</text>
        <dbReference type="Rhea" id="RHEA:54292"/>
        <dbReference type="Rhea" id="RHEA-COMP:11060"/>
        <dbReference type="Rhea" id="RHEA-COMP:13847"/>
        <dbReference type="ChEBI" id="CHEBI:30013"/>
        <dbReference type="ChEBI" id="CHEBI:30616"/>
        <dbReference type="ChEBI" id="CHEBI:33019"/>
        <dbReference type="ChEBI" id="CHEBI:138113"/>
        <dbReference type="EC" id="2.7.7.108"/>
    </reaction>
</comment>
<dbReference type="PANTHER" id="PTHR32057">
    <property type="entry name" value="PROTEIN ADENYLYLTRANSFERASE SELO, MITOCHONDRIAL"/>
    <property type="match status" value="1"/>
</dbReference>
<dbReference type="GO" id="GO:0030145">
    <property type="term" value="F:manganese ion binding"/>
    <property type="evidence" value="ECO:0007669"/>
    <property type="project" value="UniProtKB-UniRule"/>
</dbReference>
<dbReference type="InterPro" id="IPR003846">
    <property type="entry name" value="SelO"/>
</dbReference>
<reference evidence="9 10" key="1">
    <citation type="submission" date="2018-06" db="EMBL/GenBank/DDBJ databases">
        <title>Genomic Encyclopedia of Archaeal and Bacterial Type Strains, Phase II (KMG-II): from individual species to whole genera.</title>
        <authorList>
            <person name="Goeker M."/>
        </authorList>
    </citation>
    <scope>NUCLEOTIDE SEQUENCE [LARGE SCALE GENOMIC DNA]</scope>
    <source>
        <strain evidence="9 10">DSM 22009</strain>
    </source>
</reference>
<organism evidence="9 10">
    <name type="scientific">Palleronia aestuarii</name>
    <dbReference type="NCBI Taxonomy" id="568105"/>
    <lineage>
        <taxon>Bacteria</taxon>
        <taxon>Pseudomonadati</taxon>
        <taxon>Pseudomonadota</taxon>
        <taxon>Alphaproteobacteria</taxon>
        <taxon>Rhodobacterales</taxon>
        <taxon>Roseobacteraceae</taxon>
        <taxon>Palleronia</taxon>
    </lineage>
</organism>
<comment type="function">
    <text evidence="8">Nucleotidyltransferase involved in the post-translational modification of proteins. It can catalyze the addition of adenosine monophosphate (AMP) or uridine monophosphate (UMP) to a protein, resulting in modifications known as AMPylation and UMPylation.</text>
</comment>
<evidence type="ECO:0000256" key="5">
    <source>
        <dbReference type="ARBA" id="ARBA00022741"/>
    </source>
</evidence>
<dbReference type="Pfam" id="PF02696">
    <property type="entry name" value="SelO"/>
    <property type="match status" value="1"/>
</dbReference>
<feature type="binding site" evidence="8">
    <location>
        <position position="122"/>
    </location>
    <ligand>
        <name>ATP</name>
        <dbReference type="ChEBI" id="CHEBI:30616"/>
    </ligand>
</feature>
<dbReference type="EC" id="2.7.7.108" evidence="8"/>
<keyword evidence="6 8" id="KW-0067">ATP-binding</keyword>
<dbReference type="Proteomes" id="UP000248916">
    <property type="component" value="Unassembled WGS sequence"/>
</dbReference>
<dbReference type="AlphaFoldDB" id="A0A2W7NHJ5"/>
<evidence type="ECO:0000256" key="6">
    <source>
        <dbReference type="ARBA" id="ARBA00022840"/>
    </source>
</evidence>
<keyword evidence="7 8" id="KW-0460">Magnesium</keyword>
<evidence type="ECO:0000256" key="4">
    <source>
        <dbReference type="ARBA" id="ARBA00022723"/>
    </source>
</evidence>
<comment type="catalytic activity">
    <reaction evidence="8">
        <text>L-tyrosyl-[protein] + UTP = O-(5'-uridylyl)-L-tyrosyl-[protein] + diphosphate</text>
        <dbReference type="Rhea" id="RHEA:83887"/>
        <dbReference type="Rhea" id="RHEA-COMP:10136"/>
        <dbReference type="Rhea" id="RHEA-COMP:20238"/>
        <dbReference type="ChEBI" id="CHEBI:33019"/>
        <dbReference type="ChEBI" id="CHEBI:46398"/>
        <dbReference type="ChEBI" id="CHEBI:46858"/>
        <dbReference type="ChEBI" id="CHEBI:90602"/>
    </reaction>
</comment>
<feature type="binding site" evidence="8">
    <location>
        <position position="173"/>
    </location>
    <ligand>
        <name>ATP</name>
        <dbReference type="ChEBI" id="CHEBI:30616"/>
    </ligand>
</feature>
<dbReference type="PANTHER" id="PTHR32057:SF14">
    <property type="entry name" value="PROTEIN ADENYLYLTRANSFERASE SELO, MITOCHONDRIAL"/>
    <property type="match status" value="1"/>
</dbReference>
<feature type="binding site" evidence="8">
    <location>
        <position position="110"/>
    </location>
    <ligand>
        <name>ATP</name>
        <dbReference type="ChEBI" id="CHEBI:30616"/>
    </ligand>
</feature>